<dbReference type="InterPro" id="IPR013976">
    <property type="entry name" value="HDOD"/>
</dbReference>
<comment type="caution">
    <text evidence="3">The sequence shown here is derived from an EMBL/GenBank/DDBJ whole genome shotgun (WGS) entry which is preliminary data.</text>
</comment>
<evidence type="ECO:0000313" key="3">
    <source>
        <dbReference type="EMBL" id="OAI17767.1"/>
    </source>
</evidence>
<keyword evidence="4" id="KW-1185">Reference proteome</keyword>
<reference evidence="3 4" key="1">
    <citation type="submission" date="2016-03" db="EMBL/GenBank/DDBJ databases">
        <authorList>
            <person name="Ploux O."/>
        </authorList>
    </citation>
    <scope>NUCLEOTIDE SEQUENCE [LARGE SCALE GENOMIC DNA]</scope>
    <source>
        <strain evidence="3 4">R-45370</strain>
    </source>
</reference>
<dbReference type="EMBL" id="LUUI01000086">
    <property type="protein sequence ID" value="OAI17767.1"/>
    <property type="molecule type" value="Genomic_DNA"/>
</dbReference>
<dbReference type="Gene3D" id="1.10.3210.10">
    <property type="entry name" value="Hypothetical protein af1432"/>
    <property type="match status" value="1"/>
</dbReference>
<gene>
    <name evidence="3" type="ORF">A1359_05655</name>
</gene>
<accession>A0A177NIG8</accession>
<dbReference type="STRING" id="980561.A1359_05655"/>
<feature type="transmembrane region" description="Helical" evidence="1">
    <location>
        <begin position="142"/>
        <end position="160"/>
    </location>
</feature>
<keyword evidence="1" id="KW-1133">Transmembrane helix</keyword>
<dbReference type="Proteomes" id="UP000078476">
    <property type="component" value="Unassembled WGS sequence"/>
</dbReference>
<dbReference type="PANTHER" id="PTHR33525">
    <property type="match status" value="1"/>
</dbReference>
<dbReference type="RefSeq" id="WP_066979744.1">
    <property type="nucleotide sequence ID" value="NZ_LUUI01000086.1"/>
</dbReference>
<organism evidence="3 4">
    <name type="scientific">Methylomonas lenta</name>
    <dbReference type="NCBI Taxonomy" id="980561"/>
    <lineage>
        <taxon>Bacteria</taxon>
        <taxon>Pseudomonadati</taxon>
        <taxon>Pseudomonadota</taxon>
        <taxon>Gammaproteobacteria</taxon>
        <taxon>Methylococcales</taxon>
        <taxon>Methylococcaceae</taxon>
        <taxon>Methylomonas</taxon>
    </lineage>
</organism>
<evidence type="ECO:0000313" key="4">
    <source>
        <dbReference type="Proteomes" id="UP000078476"/>
    </source>
</evidence>
<evidence type="ECO:0000259" key="2">
    <source>
        <dbReference type="PROSITE" id="PS51833"/>
    </source>
</evidence>
<dbReference type="AlphaFoldDB" id="A0A177NIG8"/>
<dbReference type="OrthoDB" id="9770715at2"/>
<keyword evidence="1" id="KW-0472">Membrane</keyword>
<dbReference type="PROSITE" id="PS51833">
    <property type="entry name" value="HDOD"/>
    <property type="match status" value="1"/>
</dbReference>
<name>A0A177NIG8_9GAMM</name>
<sequence length="287" mass="31539">MNTHATLSINSQINRLKNLPALPEASVKILEAINDPDVSIEKLVDVLSLSPALVARLLGLANSAYFSQQRTIDNLRTAIVQVLGLNLVKSLAVGVVLNVQLDPGKCKNFDTQAFWQLSLMTAVIAQKLSAAGTSSEISSATFYTGGLLLHIGILVVAFLFPDELDRILLEQPKNYAELDREINQTLGLSHYEIGYILLNKWQLPDVYQNLLHRFNQKNLSAEDASLIYLLQASQAMSGLVLDGEDDDADLEHIASQAKLPLELTVKIFYQMIENKDNIQSLAIALGS</sequence>
<dbReference type="PANTHER" id="PTHR33525:SF4">
    <property type="entry name" value="CYCLIC DI-GMP PHOSPHODIESTERASE CDGJ"/>
    <property type="match status" value="1"/>
</dbReference>
<dbReference type="SUPFAM" id="SSF109604">
    <property type="entry name" value="HD-domain/PDEase-like"/>
    <property type="match status" value="1"/>
</dbReference>
<proteinExistence type="predicted"/>
<dbReference type="InterPro" id="IPR052340">
    <property type="entry name" value="RNase_Y/CdgJ"/>
</dbReference>
<evidence type="ECO:0000256" key="1">
    <source>
        <dbReference type="SAM" id="Phobius"/>
    </source>
</evidence>
<protein>
    <recommendedName>
        <fullName evidence="2">HDOD domain-containing protein</fullName>
    </recommendedName>
</protein>
<keyword evidence="1" id="KW-0812">Transmembrane</keyword>
<feature type="domain" description="HDOD" evidence="2">
    <location>
        <begin position="19"/>
        <end position="217"/>
    </location>
</feature>
<dbReference type="Pfam" id="PF08668">
    <property type="entry name" value="HDOD"/>
    <property type="match status" value="1"/>
</dbReference>